<proteinExistence type="predicted"/>
<dbReference type="AlphaFoldDB" id="A0A4V6WLR9"/>
<sequence length="84" mass="9452">MNDQEPLAQTSDNLTSDVRFMLDKARDSASTERDVRRAGVKFLAEVARRERSSRLKTYDAGIFVALLVLISLCWIGAVLAIYFV</sequence>
<evidence type="ECO:0000256" key="1">
    <source>
        <dbReference type="SAM" id="Phobius"/>
    </source>
</evidence>
<gene>
    <name evidence="2" type="ORF">FAZ78_04440</name>
</gene>
<dbReference type="EMBL" id="SWAU01000024">
    <property type="protein sequence ID" value="TKA97747.1"/>
    <property type="molecule type" value="Genomic_DNA"/>
</dbReference>
<evidence type="ECO:0000313" key="3">
    <source>
        <dbReference type="Proteomes" id="UP000306340"/>
    </source>
</evidence>
<name>A0A4V6WLR9_9RHOB</name>
<comment type="caution">
    <text evidence="2">The sequence shown here is derived from an EMBL/GenBank/DDBJ whole genome shotgun (WGS) entry which is preliminary data.</text>
</comment>
<reference evidence="2 3" key="1">
    <citation type="submission" date="2019-04" db="EMBL/GenBank/DDBJ databases">
        <title>Crypto-aerobic microbial life in anoxic (sulfidic) marine sediments.</title>
        <authorList>
            <person name="Bhattacharya S."/>
            <person name="Roy C."/>
            <person name="Mondal N."/>
            <person name="Sarkar J."/>
            <person name="Mandal S."/>
            <person name="Rameez M.J."/>
            <person name="Ghosh W."/>
        </authorList>
    </citation>
    <scope>NUCLEOTIDE SEQUENCE [LARGE SCALE GENOMIC DNA]</scope>
    <source>
        <strain evidence="2 3">SBBC</strain>
    </source>
</reference>
<keyword evidence="1" id="KW-0472">Membrane</keyword>
<feature type="transmembrane region" description="Helical" evidence="1">
    <location>
        <begin position="58"/>
        <end position="83"/>
    </location>
</feature>
<keyword evidence="1" id="KW-0812">Transmembrane</keyword>
<dbReference type="Proteomes" id="UP000306340">
    <property type="component" value="Unassembled WGS sequence"/>
</dbReference>
<dbReference type="RefSeq" id="WP_136791482.1">
    <property type="nucleotide sequence ID" value="NZ_SWAU01000024.1"/>
</dbReference>
<keyword evidence="1" id="KW-1133">Transmembrane helix</keyword>
<evidence type="ECO:0000313" key="2">
    <source>
        <dbReference type="EMBL" id="TKA97747.1"/>
    </source>
</evidence>
<organism evidence="2 3">
    <name type="scientific">Cereibacter changlensis</name>
    <dbReference type="NCBI Taxonomy" id="402884"/>
    <lineage>
        <taxon>Bacteria</taxon>
        <taxon>Pseudomonadati</taxon>
        <taxon>Pseudomonadota</taxon>
        <taxon>Alphaproteobacteria</taxon>
        <taxon>Rhodobacterales</taxon>
        <taxon>Paracoccaceae</taxon>
        <taxon>Cereibacter</taxon>
    </lineage>
</organism>
<protein>
    <submittedName>
        <fullName evidence="2">Uncharacterized protein</fullName>
    </submittedName>
</protein>
<accession>A0A4V6WLR9</accession>